<dbReference type="Pfam" id="PF22673">
    <property type="entry name" value="MCP-like_PDC_1"/>
    <property type="match status" value="1"/>
</dbReference>
<keyword evidence="4" id="KW-0812">Transmembrane</keyword>
<dbReference type="InterPro" id="IPR003660">
    <property type="entry name" value="HAMP_dom"/>
</dbReference>
<dbReference type="Proteomes" id="UP000463470">
    <property type="component" value="Unassembled WGS sequence"/>
</dbReference>
<feature type="transmembrane region" description="Helical" evidence="4">
    <location>
        <begin position="12"/>
        <end position="38"/>
    </location>
</feature>
<dbReference type="GO" id="GO:0007165">
    <property type="term" value="P:signal transduction"/>
    <property type="evidence" value="ECO:0007669"/>
    <property type="project" value="UniProtKB-KW"/>
</dbReference>
<evidence type="ECO:0000313" key="8">
    <source>
        <dbReference type="Proteomes" id="UP000463470"/>
    </source>
</evidence>
<comment type="caution">
    <text evidence="7">The sequence shown here is derived from an EMBL/GenBank/DDBJ whole genome shotgun (WGS) entry which is preliminary data.</text>
</comment>
<dbReference type="OrthoDB" id="9760371at2"/>
<dbReference type="PANTHER" id="PTHR32089">
    <property type="entry name" value="METHYL-ACCEPTING CHEMOTAXIS PROTEIN MCPB"/>
    <property type="match status" value="1"/>
</dbReference>
<dbReference type="SUPFAM" id="SSF58104">
    <property type="entry name" value="Methyl-accepting chemotaxis protein (MCP) signaling domain"/>
    <property type="match status" value="1"/>
</dbReference>
<accession>A0A845KYL9</accession>
<keyword evidence="4" id="KW-1133">Transmembrane helix</keyword>
<sequence>MSQKSFFSFNSIAARTILSILPLTIVALVALSSVSFYYAKQIIHRGVDDEMSQQRNYVIRDIGARLTAHAKLADVTARNVEAYGETLSKDLYEQQMINTVTTNEETFGLGVFFEPNRYKPGLKYFGPYAYRNKDKIVPTWDYSNDTYDYFQYDWYKSGANTKLRYVWSDPYADSVTGVVMVTTTAPFYDKQKRFMGVTTADIDLTSLQKLMRETKVGEQGWAFLLDKHGTYISTNDEKKNMKVKMAEEENSTLVALYKDMETQKQGSGVFREGGSTYRVYYDVVPEVGWTVGLIIPEEELAASLNALMSKIVIIAAVSILFVCLVVYYFSRSITGNIKKIHQLSEQMAAGDFTGTVKVTSRDEIGQLADNINTMAEAVRTIVHKISLSAKDVHTSAESLRSGAEQSGKAAETISASIQQISSGIDQQAANINLNNQTVAEISAQIGTVSGTMVSIAGAAEKTLDQANGGNEAVKAAIQQINRIDEKVNSIAGVVNALGDKSKEIGQIVSLITSIADQTNLLALNAAIEAARAGENGRGFAVVADEVRKLAEQSGQAAGRISQLVGEIQGETANAVESTQDGTVAVQEGIVMVNKAGGAFHEIVDAVHLLSQQVKDAAAVIGEINEGAVTMVDSMDQVTKIDRESAKSLEDVAAATEEQAATAESVTFAAQQMAGMSVELDQSVKMFNV</sequence>
<dbReference type="Pfam" id="PF00672">
    <property type="entry name" value="HAMP"/>
    <property type="match status" value="1"/>
</dbReference>
<dbReference type="Pfam" id="PF00015">
    <property type="entry name" value="MCPsignal"/>
    <property type="match status" value="1"/>
</dbReference>
<organism evidence="7 8">
    <name type="scientific">Heliomicrobium undosum</name>
    <dbReference type="NCBI Taxonomy" id="121734"/>
    <lineage>
        <taxon>Bacteria</taxon>
        <taxon>Bacillati</taxon>
        <taxon>Bacillota</taxon>
        <taxon>Clostridia</taxon>
        <taxon>Eubacteriales</taxon>
        <taxon>Heliobacteriaceae</taxon>
        <taxon>Heliomicrobium</taxon>
    </lineage>
</organism>
<feature type="domain" description="Methyl-accepting transducer" evidence="5">
    <location>
        <begin position="402"/>
        <end position="673"/>
    </location>
</feature>
<evidence type="ECO:0000256" key="1">
    <source>
        <dbReference type="ARBA" id="ARBA00023224"/>
    </source>
</evidence>
<dbReference type="SMART" id="SM00304">
    <property type="entry name" value="HAMP"/>
    <property type="match status" value="1"/>
</dbReference>
<dbReference type="Gene3D" id="1.10.287.950">
    <property type="entry name" value="Methyl-accepting chemotaxis protein"/>
    <property type="match status" value="1"/>
</dbReference>
<gene>
    <name evidence="7" type="ORF">GTO91_04815</name>
</gene>
<dbReference type="PROSITE" id="PS50111">
    <property type="entry name" value="CHEMOTAXIS_TRANSDUC_2"/>
    <property type="match status" value="1"/>
</dbReference>
<feature type="domain" description="HAMP" evidence="6">
    <location>
        <begin position="331"/>
        <end position="383"/>
    </location>
</feature>
<feature type="transmembrane region" description="Helical" evidence="4">
    <location>
        <begin position="311"/>
        <end position="329"/>
    </location>
</feature>
<dbReference type="Gene3D" id="6.10.340.10">
    <property type="match status" value="1"/>
</dbReference>
<evidence type="ECO:0000256" key="4">
    <source>
        <dbReference type="SAM" id="Phobius"/>
    </source>
</evidence>
<dbReference type="SMART" id="SM00283">
    <property type="entry name" value="MA"/>
    <property type="match status" value="1"/>
</dbReference>
<evidence type="ECO:0000313" key="7">
    <source>
        <dbReference type="EMBL" id="MZP29032.1"/>
    </source>
</evidence>
<proteinExistence type="inferred from homology"/>
<dbReference type="InterPro" id="IPR004089">
    <property type="entry name" value="MCPsignal_dom"/>
</dbReference>
<comment type="similarity">
    <text evidence="2">Belongs to the methyl-accepting chemotaxis (MCP) protein family.</text>
</comment>
<protein>
    <submittedName>
        <fullName evidence="7">HAMP domain-containing protein</fullName>
    </submittedName>
</protein>
<keyword evidence="1 3" id="KW-0807">Transducer</keyword>
<dbReference type="Gene3D" id="3.30.450.20">
    <property type="entry name" value="PAS domain"/>
    <property type="match status" value="2"/>
</dbReference>
<dbReference type="CDD" id="cd06225">
    <property type="entry name" value="HAMP"/>
    <property type="match status" value="1"/>
</dbReference>
<dbReference type="CDD" id="cd12912">
    <property type="entry name" value="PDC2_MCP_like"/>
    <property type="match status" value="1"/>
</dbReference>
<dbReference type="CDD" id="cd12913">
    <property type="entry name" value="PDC1_MCP_like"/>
    <property type="match status" value="1"/>
</dbReference>
<evidence type="ECO:0000256" key="3">
    <source>
        <dbReference type="PROSITE-ProRule" id="PRU00284"/>
    </source>
</evidence>
<dbReference type="GO" id="GO:0016020">
    <property type="term" value="C:membrane"/>
    <property type="evidence" value="ECO:0007669"/>
    <property type="project" value="InterPro"/>
</dbReference>
<evidence type="ECO:0000259" key="6">
    <source>
        <dbReference type="PROSITE" id="PS50885"/>
    </source>
</evidence>
<dbReference type="RefSeq" id="WP_161255643.1">
    <property type="nucleotide sequence ID" value="NZ_WXEY01000003.1"/>
</dbReference>
<dbReference type="PROSITE" id="PS50885">
    <property type="entry name" value="HAMP"/>
    <property type="match status" value="1"/>
</dbReference>
<keyword evidence="4" id="KW-0472">Membrane</keyword>
<dbReference type="AlphaFoldDB" id="A0A845KYL9"/>
<evidence type="ECO:0000256" key="2">
    <source>
        <dbReference type="ARBA" id="ARBA00029447"/>
    </source>
</evidence>
<dbReference type="EMBL" id="WXEY01000003">
    <property type="protein sequence ID" value="MZP29032.1"/>
    <property type="molecule type" value="Genomic_DNA"/>
</dbReference>
<dbReference type="SUPFAM" id="SSF103190">
    <property type="entry name" value="Sensory domain-like"/>
    <property type="match status" value="1"/>
</dbReference>
<dbReference type="InterPro" id="IPR029151">
    <property type="entry name" value="Sensor-like_sf"/>
</dbReference>
<evidence type="ECO:0000259" key="5">
    <source>
        <dbReference type="PROSITE" id="PS50111"/>
    </source>
</evidence>
<dbReference type="CDD" id="cd11386">
    <property type="entry name" value="MCP_signal"/>
    <property type="match status" value="1"/>
</dbReference>
<dbReference type="PANTHER" id="PTHR32089:SF112">
    <property type="entry name" value="LYSOZYME-LIKE PROTEIN-RELATED"/>
    <property type="match status" value="1"/>
</dbReference>
<name>A0A845KYL9_9FIRM</name>
<keyword evidence="8" id="KW-1185">Reference proteome</keyword>
<reference evidence="7 8" key="1">
    <citation type="submission" date="2020-01" db="EMBL/GenBank/DDBJ databases">
        <title>Whole-genome sequence of Heliobacterium undosum DSM 13378.</title>
        <authorList>
            <person name="Kyndt J.A."/>
            <person name="Meyer T.E."/>
        </authorList>
    </citation>
    <scope>NUCLEOTIDE SEQUENCE [LARGE SCALE GENOMIC DNA]</scope>
    <source>
        <strain evidence="7 8">DSM 13378</strain>
    </source>
</reference>